<dbReference type="PANTHER" id="PTHR21310:SF54">
    <property type="entry name" value="AMINOGLYCOSIDE PHOSPHOTRANSFERASE DOMAIN-CONTAINING PROTEIN"/>
    <property type="match status" value="1"/>
</dbReference>
<dbReference type="Pfam" id="PF01636">
    <property type="entry name" value="APH"/>
    <property type="match status" value="1"/>
</dbReference>
<protein>
    <recommendedName>
        <fullName evidence="1">Aminoglycoside phosphotransferase domain-containing protein</fullName>
    </recommendedName>
</protein>
<dbReference type="PANTHER" id="PTHR21310">
    <property type="entry name" value="AMINOGLYCOSIDE PHOSPHOTRANSFERASE-RELATED-RELATED"/>
    <property type="match status" value="1"/>
</dbReference>
<evidence type="ECO:0000313" key="3">
    <source>
        <dbReference type="Proteomes" id="UP001175261"/>
    </source>
</evidence>
<dbReference type="SUPFAM" id="SSF56112">
    <property type="entry name" value="Protein kinase-like (PK-like)"/>
    <property type="match status" value="1"/>
</dbReference>
<evidence type="ECO:0000313" key="2">
    <source>
        <dbReference type="EMBL" id="KAK0387271.1"/>
    </source>
</evidence>
<accession>A0AA39L7C9</accession>
<name>A0AA39L7C9_SARSR</name>
<dbReference type="EMBL" id="JAPDFR010000004">
    <property type="protein sequence ID" value="KAK0387271.1"/>
    <property type="molecule type" value="Genomic_DNA"/>
</dbReference>
<evidence type="ECO:0000259" key="1">
    <source>
        <dbReference type="Pfam" id="PF01636"/>
    </source>
</evidence>
<gene>
    <name evidence="2" type="ORF">NLU13_5584</name>
</gene>
<feature type="domain" description="Aminoglycoside phosphotransferase" evidence="1">
    <location>
        <begin position="89"/>
        <end position="263"/>
    </location>
</feature>
<dbReference type="InterPro" id="IPR051678">
    <property type="entry name" value="AGP_Transferase"/>
</dbReference>
<dbReference type="InterPro" id="IPR002575">
    <property type="entry name" value="Aminoglycoside_PTrfase"/>
</dbReference>
<keyword evidence="3" id="KW-1185">Reference proteome</keyword>
<proteinExistence type="predicted"/>
<reference evidence="2" key="1">
    <citation type="submission" date="2022-10" db="EMBL/GenBank/DDBJ databases">
        <title>Determination and structural analysis of whole genome sequence of Sarocladium strictum F4-1.</title>
        <authorList>
            <person name="Hu L."/>
            <person name="Jiang Y."/>
        </authorList>
    </citation>
    <scope>NUCLEOTIDE SEQUENCE</scope>
    <source>
        <strain evidence="2">F4-1</strain>
    </source>
</reference>
<dbReference type="InterPro" id="IPR011009">
    <property type="entry name" value="Kinase-like_dom_sf"/>
</dbReference>
<organism evidence="2 3">
    <name type="scientific">Sarocladium strictum</name>
    <name type="common">Black bundle disease fungus</name>
    <name type="synonym">Acremonium strictum</name>
    <dbReference type="NCBI Taxonomy" id="5046"/>
    <lineage>
        <taxon>Eukaryota</taxon>
        <taxon>Fungi</taxon>
        <taxon>Dikarya</taxon>
        <taxon>Ascomycota</taxon>
        <taxon>Pezizomycotina</taxon>
        <taxon>Sordariomycetes</taxon>
        <taxon>Hypocreomycetidae</taxon>
        <taxon>Hypocreales</taxon>
        <taxon>Sarocladiaceae</taxon>
        <taxon>Sarocladium</taxon>
    </lineage>
</organism>
<dbReference type="Proteomes" id="UP001175261">
    <property type="component" value="Unassembled WGS sequence"/>
</dbReference>
<comment type="caution">
    <text evidence="2">The sequence shown here is derived from an EMBL/GenBank/DDBJ whole genome shotgun (WGS) entry which is preliminary data.</text>
</comment>
<dbReference type="AlphaFoldDB" id="A0AA39L7C9"/>
<sequence length="307" mass="35065">MHAKMIVNKDDMPSGDNFTVHNSSFFSGEKRSLPTPDEVRIRAKPALRTFGPARPPPVLFPELGLLVKYGSFITIAEGQCLWFFNRYMKERVPTPELYGWRVEDGQTFIYMQLVDGDPLKDRWPSLSATERTSIARELGQCVQAWRELRQPEEPFFIGHIGGQGVGDIIFSDQGDANAGPFDSIASFHDFFARYSCRRHPEWNPREDFEELAGLTDDRPVVFTHADLDQSNILISRPTQGGEPPHLVSIIDWHQSGWYPIDWEWLKAQWTCPALPSGGRDSSWLEGVVTPADDDYFYAWEYITMSCI</sequence>